<protein>
    <submittedName>
        <fullName evidence="1">Unnamed protein product</fullName>
    </submittedName>
</protein>
<name>A0ACB5T871_AMBMO</name>
<gene>
    <name evidence="1" type="ORF">Amon02_000602600</name>
</gene>
<comment type="caution">
    <text evidence="1">The sequence shown here is derived from an EMBL/GenBank/DDBJ whole genome shotgun (WGS) entry which is preliminary data.</text>
</comment>
<evidence type="ECO:0000313" key="1">
    <source>
        <dbReference type="EMBL" id="GME83210.1"/>
    </source>
</evidence>
<proteinExistence type="predicted"/>
<dbReference type="Proteomes" id="UP001165064">
    <property type="component" value="Unassembled WGS sequence"/>
</dbReference>
<keyword evidence="2" id="KW-1185">Reference proteome</keyword>
<evidence type="ECO:0000313" key="2">
    <source>
        <dbReference type="Proteomes" id="UP001165064"/>
    </source>
</evidence>
<accession>A0ACB5T871</accession>
<organism evidence="1 2">
    <name type="scientific">Ambrosiozyma monospora</name>
    <name type="common">Yeast</name>
    <name type="synonym">Endomycopsis monosporus</name>
    <dbReference type="NCBI Taxonomy" id="43982"/>
    <lineage>
        <taxon>Eukaryota</taxon>
        <taxon>Fungi</taxon>
        <taxon>Dikarya</taxon>
        <taxon>Ascomycota</taxon>
        <taxon>Saccharomycotina</taxon>
        <taxon>Pichiomycetes</taxon>
        <taxon>Pichiales</taxon>
        <taxon>Pichiaceae</taxon>
        <taxon>Ambrosiozyma</taxon>
    </lineage>
</organism>
<sequence length="207" mass="23379">MSSPAPAPTPSPSLSVELNGSVALKLTTFAEESYPNIETGPILGFDKKDTDANSISINITKIFQFPVNNNDEIFTLRGYNGKYQNDVLAKLKDTKTGVKLLGWFISTTNGKFISQTIVDSMVHLQEYNKRENKDETPILYLVYDPSKALDGVLSLKVFKLSEQFIKTYYSEDRFIPKNLIENKLSYKNIFEEVPTTLKNTFLTNLKT</sequence>
<dbReference type="EMBL" id="BSXS01004580">
    <property type="protein sequence ID" value="GME83210.1"/>
    <property type="molecule type" value="Genomic_DNA"/>
</dbReference>
<reference evidence="1" key="1">
    <citation type="submission" date="2023-04" db="EMBL/GenBank/DDBJ databases">
        <title>Ambrosiozyma monospora NBRC 10751.</title>
        <authorList>
            <person name="Ichikawa N."/>
            <person name="Sato H."/>
            <person name="Tonouchi N."/>
        </authorList>
    </citation>
    <scope>NUCLEOTIDE SEQUENCE</scope>
    <source>
        <strain evidence="1">NBRC 10751</strain>
    </source>
</reference>